<accession>A0A934W8V0</accession>
<sequence length="106" mass="12018">MEKRESACLQCGTDDQRWDPHNGNCAGCGFDEVHGFSPVPQIYEHFLQSVLSASSQRIEATTLKRLMAEFHRVFPTPEELADGWNFLRAHPEYVIDVLRSTSSALH</sequence>
<dbReference type="AlphaFoldDB" id="A0A934W8V0"/>
<name>A0A934W8V0_9BURK</name>
<comment type="caution">
    <text evidence="1">The sequence shown here is derived from an EMBL/GenBank/DDBJ whole genome shotgun (WGS) entry which is preliminary data.</text>
</comment>
<gene>
    <name evidence="1" type="ORF">JJB74_31200</name>
</gene>
<protein>
    <submittedName>
        <fullName evidence="1">Uncharacterized protein</fullName>
    </submittedName>
</protein>
<evidence type="ECO:0000313" key="1">
    <source>
        <dbReference type="EMBL" id="MBK4739092.1"/>
    </source>
</evidence>
<organism evidence="1 2">
    <name type="scientific">Noviherbaspirillum pedocola</name>
    <dbReference type="NCBI Taxonomy" id="2801341"/>
    <lineage>
        <taxon>Bacteria</taxon>
        <taxon>Pseudomonadati</taxon>
        <taxon>Pseudomonadota</taxon>
        <taxon>Betaproteobacteria</taxon>
        <taxon>Burkholderiales</taxon>
        <taxon>Oxalobacteraceae</taxon>
        <taxon>Noviherbaspirillum</taxon>
    </lineage>
</organism>
<reference evidence="1" key="1">
    <citation type="submission" date="2021-01" db="EMBL/GenBank/DDBJ databases">
        <title>Genome sequence of strain Noviherbaspirillum sp. DKR-6.</title>
        <authorList>
            <person name="Chaudhary D.K."/>
        </authorList>
    </citation>
    <scope>NUCLEOTIDE SEQUENCE</scope>
    <source>
        <strain evidence="1">DKR-6</strain>
    </source>
</reference>
<dbReference type="EMBL" id="JAEPBG010000037">
    <property type="protein sequence ID" value="MBK4739092.1"/>
    <property type="molecule type" value="Genomic_DNA"/>
</dbReference>
<dbReference type="RefSeq" id="WP_200598462.1">
    <property type="nucleotide sequence ID" value="NZ_JAEPBG010000037.1"/>
</dbReference>
<proteinExistence type="predicted"/>
<keyword evidence="2" id="KW-1185">Reference proteome</keyword>
<dbReference type="Proteomes" id="UP000622890">
    <property type="component" value="Unassembled WGS sequence"/>
</dbReference>
<evidence type="ECO:0000313" key="2">
    <source>
        <dbReference type="Proteomes" id="UP000622890"/>
    </source>
</evidence>